<evidence type="ECO:0000313" key="4">
    <source>
        <dbReference type="Proteomes" id="UP000325187"/>
    </source>
</evidence>
<evidence type="ECO:0000313" key="3">
    <source>
        <dbReference type="EMBL" id="GER01344.1"/>
    </source>
</evidence>
<protein>
    <recommendedName>
        <fullName evidence="2">Thiamine pyrophosphate enzyme TPP-binding domain-containing protein</fullName>
    </recommendedName>
</protein>
<dbReference type="GO" id="GO:0003984">
    <property type="term" value="F:acetolactate synthase activity"/>
    <property type="evidence" value="ECO:0007669"/>
    <property type="project" value="TreeGrafter"/>
</dbReference>
<proteinExistence type="inferred from homology"/>
<evidence type="ECO:0000259" key="2">
    <source>
        <dbReference type="Pfam" id="PF02775"/>
    </source>
</evidence>
<dbReference type="GO" id="GO:0030976">
    <property type="term" value="F:thiamine pyrophosphate binding"/>
    <property type="evidence" value="ECO:0007669"/>
    <property type="project" value="InterPro"/>
</dbReference>
<feature type="domain" description="Thiamine pyrophosphate enzyme TPP-binding" evidence="2">
    <location>
        <begin position="1"/>
        <end position="120"/>
    </location>
</feature>
<dbReference type="GO" id="GO:0009097">
    <property type="term" value="P:isoleucine biosynthetic process"/>
    <property type="evidence" value="ECO:0007669"/>
    <property type="project" value="TreeGrafter"/>
</dbReference>
<dbReference type="SUPFAM" id="SSF52518">
    <property type="entry name" value="Thiamin diphosphate-binding fold (THDP-binding)"/>
    <property type="match status" value="1"/>
</dbReference>
<evidence type="ECO:0000256" key="1">
    <source>
        <dbReference type="ARBA" id="ARBA00007812"/>
    </source>
</evidence>
<dbReference type="CDD" id="cd02015">
    <property type="entry name" value="TPP_AHAS"/>
    <property type="match status" value="1"/>
</dbReference>
<dbReference type="AlphaFoldDB" id="A0A5A7N0Z0"/>
<dbReference type="Pfam" id="PF02775">
    <property type="entry name" value="TPP_enzyme_C"/>
    <property type="match status" value="1"/>
</dbReference>
<accession>A0A5A7N0Z0</accession>
<dbReference type="GO" id="GO:0050660">
    <property type="term" value="F:flavin adenine dinucleotide binding"/>
    <property type="evidence" value="ECO:0007669"/>
    <property type="project" value="TreeGrafter"/>
</dbReference>
<comment type="similarity">
    <text evidence="1">Belongs to the TPP enzyme family.</text>
</comment>
<comment type="caution">
    <text evidence="3">The sequence shown here is derived from an EMBL/GenBank/DDBJ whole genome shotgun (WGS) entry which is preliminary data.</text>
</comment>
<dbReference type="InterPro" id="IPR045229">
    <property type="entry name" value="TPP_enz"/>
</dbReference>
<dbReference type="InterPro" id="IPR039368">
    <property type="entry name" value="AHAS_TPP"/>
</dbReference>
<dbReference type="InterPro" id="IPR011766">
    <property type="entry name" value="TPP_enzyme_TPP-bd"/>
</dbReference>
<dbReference type="PANTHER" id="PTHR18968:SF13">
    <property type="entry name" value="ACETOLACTATE SYNTHASE CATALYTIC SUBUNIT, MITOCHONDRIAL"/>
    <property type="match status" value="1"/>
</dbReference>
<dbReference type="InterPro" id="IPR029061">
    <property type="entry name" value="THDP-binding"/>
</dbReference>
<dbReference type="GO" id="GO:0005948">
    <property type="term" value="C:acetolactate synthase complex"/>
    <property type="evidence" value="ECO:0007669"/>
    <property type="project" value="TreeGrafter"/>
</dbReference>
<dbReference type="GO" id="GO:0009099">
    <property type="term" value="P:L-valine biosynthetic process"/>
    <property type="evidence" value="ECO:0007669"/>
    <property type="project" value="TreeGrafter"/>
</dbReference>
<dbReference type="Gene3D" id="3.40.50.970">
    <property type="match status" value="1"/>
</dbReference>
<dbReference type="Proteomes" id="UP000325187">
    <property type="component" value="Unassembled WGS sequence"/>
</dbReference>
<dbReference type="EMBL" id="BKCM01000009">
    <property type="protein sequence ID" value="GER01344.1"/>
    <property type="molecule type" value="Genomic_DNA"/>
</dbReference>
<keyword evidence="4" id="KW-1185">Reference proteome</keyword>
<reference evidence="3 4" key="1">
    <citation type="submission" date="2019-09" db="EMBL/GenBank/DDBJ databases">
        <title>NBRP : Genome information of microbial organism related human and environment.</title>
        <authorList>
            <person name="Hattori M."/>
            <person name="Oshima K."/>
            <person name="Inaba H."/>
            <person name="Suda W."/>
            <person name="Sakamoto M."/>
            <person name="Iino T."/>
            <person name="Kitahara M."/>
            <person name="Oshida Y."/>
            <person name="Iida T."/>
            <person name="Kudo T."/>
            <person name="Itoh T."/>
            <person name="Ohkuma M."/>
        </authorList>
    </citation>
    <scope>NUCLEOTIDE SEQUENCE [LARGE SCALE GENOMIC DNA]</scope>
    <source>
        <strain evidence="3 4">Mie-1</strain>
    </source>
</reference>
<gene>
    <name evidence="3" type="ORF">JCM17845_19670</name>
</gene>
<name>A0A5A7N0Z0_9PROT</name>
<dbReference type="PANTHER" id="PTHR18968">
    <property type="entry name" value="THIAMINE PYROPHOSPHATE ENZYMES"/>
    <property type="match status" value="1"/>
</dbReference>
<sequence length="160" mass="17522">MGYGLPAAIGAQLAFPDALVIDIAGEASIQMNIQELATATQYRLPVKIFILNNEYMGMVRQWQELTYESRYSESYSDSLPDFVKLAEAYGWTGLRITDASRLDDMIQTMIETPGPVLVDCQVAQLENCFPMVPSGAAHNEMILGPEDISAPLSSDAQALV</sequence>
<organism evidence="3 4">
    <name type="scientific">Iodidimonas gelatinilytica</name>
    <dbReference type="NCBI Taxonomy" id="1236966"/>
    <lineage>
        <taxon>Bacteria</taxon>
        <taxon>Pseudomonadati</taxon>
        <taxon>Pseudomonadota</taxon>
        <taxon>Alphaproteobacteria</taxon>
        <taxon>Iodidimonadales</taxon>
        <taxon>Iodidimonadaceae</taxon>
        <taxon>Iodidimonas</taxon>
    </lineage>
</organism>